<sequence length="465" mass="50270">MSNVSARIERLPFGRFHWRLLMMGGLGYAFDAMDAAAVAFVLPVLRHDWALTSVQTGVLGSGNFIGYFFGALFAGTLGDLIGRRKVMMYALLLYSIASIVSAMTDTWPTFLASRIVAGMGTGAESAIIAPYLAEFVAKRYRGVFTGALAGFFSFGFVAAALLGYFIVPAFPEGWRTVLFITALPVVMLLWWRRSLPESPRWLESRKRRDEAERVLGQIEADFTRRGIELPRAEAATPSGEPSAETGTLIANFRALWAGRQARITVMTWLMWLSITFSYYAFFTWIPGLLVQHGMSITRSFGYSLAMYVAQVPGYFSAAWFNERIGRQATIASYMLCGCACALGMAFASTNGQIMVAGILLSFFMNGTYAGVYAYTAEVFPTAVRTTGAGTASAIGRIGAIVSPILVGYLYPVFGFAGVFGVTTVVLLLGAIAVVVMGVPTRGRSLEDIAAGEASSMTSVTEASAR</sequence>
<dbReference type="EMBL" id="JFHE01000006">
    <property type="protein sequence ID" value="KDR35706.1"/>
    <property type="molecule type" value="Genomic_DNA"/>
</dbReference>
<feature type="transmembrane region" description="Helical" evidence="7">
    <location>
        <begin position="144"/>
        <end position="167"/>
    </location>
</feature>
<dbReference type="STRING" id="1071679.BG57_28155"/>
<reference evidence="9" key="4">
    <citation type="submission" date="2024-05" db="EMBL/GenBank/DDBJ databases">
        <authorList>
            <person name="Sun Q."/>
            <person name="Zhou Y."/>
        </authorList>
    </citation>
    <scope>NUCLEOTIDE SEQUENCE</scope>
    <source>
        <strain evidence="9">CGMCC 1.11013</strain>
    </source>
</reference>
<dbReference type="PANTHER" id="PTHR23511:SF34">
    <property type="entry name" value="SYNAPTIC VESICLE GLYCOPROTEIN 2"/>
    <property type="match status" value="1"/>
</dbReference>
<evidence type="ECO:0000313" key="10">
    <source>
        <dbReference type="EMBL" id="KDR35706.1"/>
    </source>
</evidence>
<dbReference type="PROSITE" id="PS50850">
    <property type="entry name" value="MFS"/>
    <property type="match status" value="1"/>
</dbReference>
<organism evidence="10 11">
    <name type="scientific">Caballeronia grimmiae</name>
    <dbReference type="NCBI Taxonomy" id="1071679"/>
    <lineage>
        <taxon>Bacteria</taxon>
        <taxon>Pseudomonadati</taxon>
        <taxon>Pseudomonadota</taxon>
        <taxon>Betaproteobacteria</taxon>
        <taxon>Burkholderiales</taxon>
        <taxon>Burkholderiaceae</taxon>
        <taxon>Caballeronia</taxon>
    </lineage>
</organism>
<evidence type="ECO:0000313" key="11">
    <source>
        <dbReference type="Proteomes" id="UP000027439"/>
    </source>
</evidence>
<dbReference type="AlphaFoldDB" id="A0A069PEG7"/>
<feature type="transmembrane region" description="Helical" evidence="7">
    <location>
        <begin position="328"/>
        <end position="347"/>
    </location>
</feature>
<dbReference type="InterPro" id="IPR005828">
    <property type="entry name" value="MFS_sugar_transport-like"/>
</dbReference>
<feature type="transmembrane region" description="Helical" evidence="7">
    <location>
        <begin position="263"/>
        <end position="282"/>
    </location>
</feature>
<dbReference type="Proteomes" id="UP000597138">
    <property type="component" value="Unassembled WGS sequence"/>
</dbReference>
<keyword evidence="5 7" id="KW-1133">Transmembrane helix</keyword>
<keyword evidence="12" id="KW-1185">Reference proteome</keyword>
<dbReference type="GO" id="GO:0022857">
    <property type="term" value="F:transmembrane transporter activity"/>
    <property type="evidence" value="ECO:0007669"/>
    <property type="project" value="InterPro"/>
</dbReference>
<protein>
    <submittedName>
        <fullName evidence="10">MFS transporter</fullName>
    </submittedName>
</protein>
<dbReference type="CDD" id="cd17316">
    <property type="entry name" value="MFS_SV2_like"/>
    <property type="match status" value="1"/>
</dbReference>
<dbReference type="InterPro" id="IPR005829">
    <property type="entry name" value="Sugar_transporter_CS"/>
</dbReference>
<feature type="domain" description="Major facilitator superfamily (MFS) profile" evidence="8">
    <location>
        <begin position="20"/>
        <end position="441"/>
    </location>
</feature>
<dbReference type="OrthoDB" id="3252866at2"/>
<feature type="transmembrane region" description="Helical" evidence="7">
    <location>
        <begin position="110"/>
        <end position="132"/>
    </location>
</feature>
<reference evidence="10 11" key="2">
    <citation type="submission" date="2014-03" db="EMBL/GenBank/DDBJ databases">
        <title>Draft Genome Sequences of Four Burkholderia Strains.</title>
        <authorList>
            <person name="Liu X.Y."/>
            <person name="Li C.X."/>
            <person name="Xu J.H."/>
        </authorList>
    </citation>
    <scope>NUCLEOTIDE SEQUENCE [LARGE SCALE GENOMIC DNA]</scope>
    <source>
        <strain evidence="10 11">R27</strain>
    </source>
</reference>
<dbReference type="PANTHER" id="PTHR23511">
    <property type="entry name" value="SYNAPTIC VESICLE GLYCOPROTEIN 2"/>
    <property type="match status" value="1"/>
</dbReference>
<name>A0A069PEG7_9BURK</name>
<feature type="transmembrane region" description="Helical" evidence="7">
    <location>
        <begin position="353"/>
        <end position="375"/>
    </location>
</feature>
<evidence type="ECO:0000259" key="8">
    <source>
        <dbReference type="PROSITE" id="PS50850"/>
    </source>
</evidence>
<feature type="transmembrane region" description="Helical" evidence="7">
    <location>
        <begin position="20"/>
        <end position="42"/>
    </location>
</feature>
<dbReference type="Proteomes" id="UP000027439">
    <property type="component" value="Unassembled WGS sequence"/>
</dbReference>
<evidence type="ECO:0000256" key="2">
    <source>
        <dbReference type="ARBA" id="ARBA00010992"/>
    </source>
</evidence>
<reference evidence="9" key="1">
    <citation type="journal article" date="2014" name="Int. J. Syst. Evol. Microbiol.">
        <title>Complete genome of a new Firmicutes species belonging to the dominant human colonic microbiota ('Ruminococcus bicirculans') reveals two chromosomes and a selective capacity to utilize plant glucans.</title>
        <authorList>
            <consortium name="NISC Comparative Sequencing Program"/>
            <person name="Wegmann U."/>
            <person name="Louis P."/>
            <person name="Goesmann A."/>
            <person name="Henrissat B."/>
            <person name="Duncan S.H."/>
            <person name="Flint H.J."/>
        </authorList>
    </citation>
    <scope>NUCLEOTIDE SEQUENCE</scope>
    <source>
        <strain evidence="9">CGMCC 1.11013</strain>
    </source>
</reference>
<dbReference type="GO" id="GO:0016020">
    <property type="term" value="C:membrane"/>
    <property type="evidence" value="ECO:0007669"/>
    <property type="project" value="UniProtKB-SubCell"/>
</dbReference>
<feature type="transmembrane region" description="Helical" evidence="7">
    <location>
        <begin position="86"/>
        <end position="104"/>
    </location>
</feature>
<dbReference type="eggNOG" id="COG2814">
    <property type="taxonomic scope" value="Bacteria"/>
</dbReference>
<proteinExistence type="inferred from homology"/>
<evidence type="ECO:0000256" key="7">
    <source>
        <dbReference type="SAM" id="Phobius"/>
    </source>
</evidence>
<dbReference type="RefSeq" id="WP_035962679.1">
    <property type="nucleotide sequence ID" value="NZ_BMEG01000007.1"/>
</dbReference>
<comment type="similarity">
    <text evidence="2">Belongs to the major facilitator superfamily. Sugar transporter (TC 2.A.1.1) family.</text>
</comment>
<gene>
    <name evidence="10" type="ORF">BG57_28155</name>
    <name evidence="9" type="ORF">GCM10010985_42400</name>
</gene>
<feature type="transmembrane region" description="Helical" evidence="7">
    <location>
        <begin position="387"/>
        <end position="410"/>
    </location>
</feature>
<keyword evidence="4 7" id="KW-0812">Transmembrane</keyword>
<feature type="transmembrane region" description="Helical" evidence="7">
    <location>
        <begin position="416"/>
        <end position="438"/>
    </location>
</feature>
<feature type="transmembrane region" description="Helical" evidence="7">
    <location>
        <begin position="173"/>
        <end position="191"/>
    </location>
</feature>
<comment type="subcellular location">
    <subcellularLocation>
        <location evidence="1">Membrane</location>
        <topology evidence="1">Multi-pass membrane protein</topology>
    </subcellularLocation>
</comment>
<keyword evidence="6 7" id="KW-0472">Membrane</keyword>
<comment type="caution">
    <text evidence="10">The sequence shown here is derived from an EMBL/GenBank/DDBJ whole genome shotgun (WGS) entry which is preliminary data.</text>
</comment>
<dbReference type="Pfam" id="PF00083">
    <property type="entry name" value="Sugar_tr"/>
    <property type="match status" value="1"/>
</dbReference>
<dbReference type="EMBL" id="BMEG01000007">
    <property type="protein sequence ID" value="GGD83402.1"/>
    <property type="molecule type" value="Genomic_DNA"/>
</dbReference>
<evidence type="ECO:0000256" key="3">
    <source>
        <dbReference type="ARBA" id="ARBA00022448"/>
    </source>
</evidence>
<accession>A0A069PEG7</accession>
<keyword evidence="3" id="KW-0813">Transport</keyword>
<dbReference type="InterPro" id="IPR020846">
    <property type="entry name" value="MFS_dom"/>
</dbReference>
<dbReference type="SUPFAM" id="SSF103473">
    <property type="entry name" value="MFS general substrate transporter"/>
    <property type="match status" value="1"/>
</dbReference>
<dbReference type="PROSITE" id="PS00217">
    <property type="entry name" value="SUGAR_TRANSPORT_2"/>
    <property type="match status" value="1"/>
</dbReference>
<evidence type="ECO:0000313" key="12">
    <source>
        <dbReference type="Proteomes" id="UP000597138"/>
    </source>
</evidence>
<dbReference type="InterPro" id="IPR036259">
    <property type="entry name" value="MFS_trans_sf"/>
</dbReference>
<dbReference type="Gene3D" id="1.20.1250.20">
    <property type="entry name" value="MFS general substrate transporter like domains"/>
    <property type="match status" value="1"/>
</dbReference>
<evidence type="ECO:0000256" key="4">
    <source>
        <dbReference type="ARBA" id="ARBA00022692"/>
    </source>
</evidence>
<evidence type="ECO:0000256" key="5">
    <source>
        <dbReference type="ARBA" id="ARBA00022989"/>
    </source>
</evidence>
<feature type="transmembrane region" description="Helical" evidence="7">
    <location>
        <begin position="54"/>
        <end position="74"/>
    </location>
</feature>
<reference evidence="12" key="3">
    <citation type="journal article" date="2019" name="Int. J. Syst. Evol. Microbiol.">
        <title>The Global Catalogue of Microorganisms (GCM) 10K type strain sequencing project: providing services to taxonomists for standard genome sequencing and annotation.</title>
        <authorList>
            <consortium name="The Broad Institute Genomics Platform"/>
            <consortium name="The Broad Institute Genome Sequencing Center for Infectious Disease"/>
            <person name="Wu L."/>
            <person name="Ma J."/>
        </authorList>
    </citation>
    <scope>NUCLEOTIDE SEQUENCE [LARGE SCALE GENOMIC DNA]</scope>
    <source>
        <strain evidence="12">CGMCC 1.11013</strain>
    </source>
</reference>
<evidence type="ECO:0000256" key="1">
    <source>
        <dbReference type="ARBA" id="ARBA00004141"/>
    </source>
</evidence>
<evidence type="ECO:0000256" key="6">
    <source>
        <dbReference type="ARBA" id="ARBA00023136"/>
    </source>
</evidence>
<feature type="transmembrane region" description="Helical" evidence="7">
    <location>
        <begin position="302"/>
        <end position="321"/>
    </location>
</feature>
<evidence type="ECO:0000313" key="9">
    <source>
        <dbReference type="EMBL" id="GGD83402.1"/>
    </source>
</evidence>